<dbReference type="Proteomes" id="UP000886501">
    <property type="component" value="Unassembled WGS sequence"/>
</dbReference>
<sequence length="89" mass="9512">SAPDPFTSSSSAIKEGTRKVGGGNTLLSRPPPVGGPKNRFTPYASKRKDCRQTMMQNGAKYCHGRAYKGLCSICGKQILDTTGHQVPSK</sequence>
<reference evidence="1" key="1">
    <citation type="submission" date="2019-10" db="EMBL/GenBank/DDBJ databases">
        <authorList>
            <consortium name="DOE Joint Genome Institute"/>
            <person name="Kuo A."/>
            <person name="Miyauchi S."/>
            <person name="Kiss E."/>
            <person name="Drula E."/>
            <person name="Kohler A."/>
            <person name="Sanchez-Garcia M."/>
            <person name="Andreopoulos B."/>
            <person name="Barry K.W."/>
            <person name="Bonito G."/>
            <person name="Buee M."/>
            <person name="Carver A."/>
            <person name="Chen C."/>
            <person name="Cichocki N."/>
            <person name="Clum A."/>
            <person name="Culley D."/>
            <person name="Crous P.W."/>
            <person name="Fauchery L."/>
            <person name="Girlanda M."/>
            <person name="Hayes R."/>
            <person name="Keri Z."/>
            <person name="Labutti K."/>
            <person name="Lipzen A."/>
            <person name="Lombard V."/>
            <person name="Magnuson J."/>
            <person name="Maillard F."/>
            <person name="Morin E."/>
            <person name="Murat C."/>
            <person name="Nolan M."/>
            <person name="Ohm R."/>
            <person name="Pangilinan J."/>
            <person name="Pereira M."/>
            <person name="Perotto S."/>
            <person name="Peter M."/>
            <person name="Riley R."/>
            <person name="Sitrit Y."/>
            <person name="Stielow B."/>
            <person name="Szollosi G."/>
            <person name="Zifcakova L."/>
            <person name="Stursova M."/>
            <person name="Spatafora J.W."/>
            <person name="Tedersoo L."/>
            <person name="Vaario L.-M."/>
            <person name="Yamada A."/>
            <person name="Yan M."/>
            <person name="Wang P."/>
            <person name="Xu J."/>
            <person name="Bruns T."/>
            <person name="Baldrian P."/>
            <person name="Vilgalys R."/>
            <person name="Henrissat B."/>
            <person name="Grigoriev I.V."/>
            <person name="Hibbett D."/>
            <person name="Nagy L.G."/>
            <person name="Martin F.M."/>
        </authorList>
    </citation>
    <scope>NUCLEOTIDE SEQUENCE</scope>
    <source>
        <strain evidence="1">P2</strain>
    </source>
</reference>
<comment type="caution">
    <text evidence="1">The sequence shown here is derived from an EMBL/GenBank/DDBJ whole genome shotgun (WGS) entry which is preliminary data.</text>
</comment>
<name>A0ACB6YXS0_THEGA</name>
<feature type="non-terminal residue" evidence="1">
    <location>
        <position position="1"/>
    </location>
</feature>
<gene>
    <name evidence="1" type="ORF">BDM02DRAFT_3106101</name>
</gene>
<organism evidence="1 2">
    <name type="scientific">Thelephora ganbajun</name>
    <name type="common">Ganba fungus</name>
    <dbReference type="NCBI Taxonomy" id="370292"/>
    <lineage>
        <taxon>Eukaryota</taxon>
        <taxon>Fungi</taxon>
        <taxon>Dikarya</taxon>
        <taxon>Basidiomycota</taxon>
        <taxon>Agaricomycotina</taxon>
        <taxon>Agaricomycetes</taxon>
        <taxon>Thelephorales</taxon>
        <taxon>Thelephoraceae</taxon>
        <taxon>Thelephora</taxon>
    </lineage>
</organism>
<proteinExistence type="predicted"/>
<dbReference type="EMBL" id="MU118739">
    <property type="protein sequence ID" value="KAF9642052.1"/>
    <property type="molecule type" value="Genomic_DNA"/>
</dbReference>
<protein>
    <submittedName>
        <fullName evidence="1">Uncharacterized protein</fullName>
    </submittedName>
</protein>
<evidence type="ECO:0000313" key="1">
    <source>
        <dbReference type="EMBL" id="KAF9642052.1"/>
    </source>
</evidence>
<accession>A0ACB6YXS0</accession>
<evidence type="ECO:0000313" key="2">
    <source>
        <dbReference type="Proteomes" id="UP000886501"/>
    </source>
</evidence>
<keyword evidence="2" id="KW-1185">Reference proteome</keyword>
<reference evidence="1" key="2">
    <citation type="journal article" date="2020" name="Nat. Commun.">
        <title>Large-scale genome sequencing of mycorrhizal fungi provides insights into the early evolution of symbiotic traits.</title>
        <authorList>
            <person name="Miyauchi S."/>
            <person name="Kiss E."/>
            <person name="Kuo A."/>
            <person name="Drula E."/>
            <person name="Kohler A."/>
            <person name="Sanchez-Garcia M."/>
            <person name="Morin E."/>
            <person name="Andreopoulos B."/>
            <person name="Barry K.W."/>
            <person name="Bonito G."/>
            <person name="Buee M."/>
            <person name="Carver A."/>
            <person name="Chen C."/>
            <person name="Cichocki N."/>
            <person name="Clum A."/>
            <person name="Culley D."/>
            <person name="Crous P.W."/>
            <person name="Fauchery L."/>
            <person name="Girlanda M."/>
            <person name="Hayes R.D."/>
            <person name="Keri Z."/>
            <person name="LaButti K."/>
            <person name="Lipzen A."/>
            <person name="Lombard V."/>
            <person name="Magnuson J."/>
            <person name="Maillard F."/>
            <person name="Murat C."/>
            <person name="Nolan M."/>
            <person name="Ohm R.A."/>
            <person name="Pangilinan J."/>
            <person name="Pereira M.F."/>
            <person name="Perotto S."/>
            <person name="Peter M."/>
            <person name="Pfister S."/>
            <person name="Riley R."/>
            <person name="Sitrit Y."/>
            <person name="Stielow J.B."/>
            <person name="Szollosi G."/>
            <person name="Zifcakova L."/>
            <person name="Stursova M."/>
            <person name="Spatafora J.W."/>
            <person name="Tedersoo L."/>
            <person name="Vaario L.M."/>
            <person name="Yamada A."/>
            <person name="Yan M."/>
            <person name="Wang P."/>
            <person name="Xu J."/>
            <person name="Bruns T."/>
            <person name="Baldrian P."/>
            <person name="Vilgalys R."/>
            <person name="Dunand C."/>
            <person name="Henrissat B."/>
            <person name="Grigoriev I.V."/>
            <person name="Hibbett D."/>
            <person name="Nagy L.G."/>
            <person name="Martin F.M."/>
        </authorList>
    </citation>
    <scope>NUCLEOTIDE SEQUENCE</scope>
    <source>
        <strain evidence="1">P2</strain>
    </source>
</reference>